<protein>
    <submittedName>
        <fullName evidence="1">Uncharacterized protein</fullName>
    </submittedName>
</protein>
<organism evidence="1">
    <name type="scientific">Salmonella enterica I</name>
    <dbReference type="NCBI Taxonomy" id="59201"/>
    <lineage>
        <taxon>Bacteria</taxon>
        <taxon>Pseudomonadati</taxon>
        <taxon>Pseudomonadota</taxon>
        <taxon>Gammaproteobacteria</taxon>
        <taxon>Enterobacterales</taxon>
        <taxon>Enterobacteriaceae</taxon>
        <taxon>Salmonella</taxon>
    </lineage>
</organism>
<dbReference type="Proteomes" id="UP000839575">
    <property type="component" value="Unassembled WGS sequence"/>
</dbReference>
<dbReference type="EMBL" id="AAGLPX010000024">
    <property type="protein sequence ID" value="EBP3999734.1"/>
    <property type="molecule type" value="Genomic_DNA"/>
</dbReference>
<gene>
    <name evidence="1" type="ORF">S301_13870</name>
</gene>
<accession>A0A5U3EUK2</accession>
<proteinExistence type="predicted"/>
<evidence type="ECO:0000313" key="1">
    <source>
        <dbReference type="EMBL" id="EBP3999734.1"/>
    </source>
</evidence>
<name>A0A5U3EUK2_SALET</name>
<sequence length="91" mass="10619">MNSNLENQTKLFLNELKNSRKKHTDEERMWALELLCACLAASLEENERERFLKLSNHIVGITKTFDPITPEYKAYADLHVLVEDLRSKLPC</sequence>
<dbReference type="AlphaFoldDB" id="A0A5U3EUK2"/>
<reference evidence="1" key="1">
    <citation type="submission" date="2018-07" db="EMBL/GenBank/DDBJ databases">
        <authorList>
            <consortium name="GenomeTrakr network: Whole genome sequencing for foodborne pathogen traceback"/>
        </authorList>
    </citation>
    <scope>NUCLEOTIDE SEQUENCE [LARGE SCALE GENOMIC DNA]</scope>
    <source>
        <strain evidence="1">CFSAN002851</strain>
    </source>
</reference>
<comment type="caution">
    <text evidence="1">The sequence shown here is derived from an EMBL/GenBank/DDBJ whole genome shotgun (WGS) entry which is preliminary data.</text>
</comment>